<dbReference type="SUPFAM" id="SSF53756">
    <property type="entry name" value="UDP-Glycosyltransferase/glycogen phosphorylase"/>
    <property type="match status" value="1"/>
</dbReference>
<dbReference type="PROSITE" id="PS51257">
    <property type="entry name" value="PROKAR_LIPOPROTEIN"/>
    <property type="match status" value="1"/>
</dbReference>
<dbReference type="InterPro" id="IPR053205">
    <property type="entry name" value="GHMP_kinase_L-arabinokinase"/>
</dbReference>
<dbReference type="PANTHER" id="PTHR38134">
    <property type="entry name" value="SLR1395 PROTEIN"/>
    <property type="match status" value="1"/>
</dbReference>
<accession>A0A1G7YB65</accession>
<dbReference type="RefSeq" id="WP_092617120.1">
    <property type="nucleotide sequence ID" value="NZ_FNCV01000003.1"/>
</dbReference>
<evidence type="ECO:0008006" key="3">
    <source>
        <dbReference type="Google" id="ProtNLM"/>
    </source>
</evidence>
<dbReference type="PANTHER" id="PTHR38134:SF2">
    <property type="entry name" value="GALACTOKINASE"/>
    <property type="match status" value="1"/>
</dbReference>
<dbReference type="OrthoDB" id="503106at2"/>
<dbReference type="AlphaFoldDB" id="A0A1G7YB65"/>
<reference evidence="2" key="1">
    <citation type="submission" date="2016-10" db="EMBL/GenBank/DDBJ databases">
        <authorList>
            <person name="Varghese N."/>
            <person name="Submissions S."/>
        </authorList>
    </citation>
    <scope>NUCLEOTIDE SEQUENCE [LARGE SCALE GENOMIC DNA]</scope>
    <source>
        <strain evidence="2">930I</strain>
    </source>
</reference>
<name>A0A1G7YB65_9PROT</name>
<protein>
    <recommendedName>
        <fullName evidence="3">UDP:flavonoid glycosyltransferase YjiC, YdhE family</fullName>
    </recommendedName>
</protein>
<dbReference type="Gene3D" id="3.40.50.2000">
    <property type="entry name" value="Glycogen Phosphorylase B"/>
    <property type="match status" value="1"/>
</dbReference>
<gene>
    <name evidence="1" type="ORF">SAMN05421742_103246</name>
</gene>
<proteinExistence type="predicted"/>
<dbReference type="STRING" id="83401.SAMN05421742_103246"/>
<dbReference type="Proteomes" id="UP000217076">
    <property type="component" value="Unassembled WGS sequence"/>
</dbReference>
<organism evidence="1 2">
    <name type="scientific">Roseospirillum parvum</name>
    <dbReference type="NCBI Taxonomy" id="83401"/>
    <lineage>
        <taxon>Bacteria</taxon>
        <taxon>Pseudomonadati</taxon>
        <taxon>Pseudomonadota</taxon>
        <taxon>Alphaproteobacteria</taxon>
        <taxon>Rhodospirillales</taxon>
        <taxon>Rhodospirillaceae</taxon>
        <taxon>Roseospirillum</taxon>
    </lineage>
</organism>
<evidence type="ECO:0000313" key="1">
    <source>
        <dbReference type="EMBL" id="SDG93549.1"/>
    </source>
</evidence>
<evidence type="ECO:0000313" key="2">
    <source>
        <dbReference type="Proteomes" id="UP000217076"/>
    </source>
</evidence>
<keyword evidence="2" id="KW-1185">Reference proteome</keyword>
<sequence>MPLERLYCAVTPHGLGHGAIACQVINALARRRPGLDVTIQGDLPADWLASRLEVPFRLIPQGSDFGMIMDSATRVRVAASAAAYRHQAADWRRILVAEARRIRAVAPDLVLGCIPAQSLAAAQALGVPAVGLGPFHWADILDAYCGDEPGMDSLIALMREIYAGCDAFFAPQPALPMADLPNLVPVGPVCRRGRPRGPELRAALGIAHEDRLAVVAFGGMASGIDVWSWPEQPGWIYAVPRGPETPRRLPPHMVAVGDDKGCPLPDLIASADAVITKPGYGTLTEAALVGTPVLCQERPDWPETEGLLAWTARHVPLEMVSLEALGPGRVGRLLRRLMRQDAPWPRPEPPDGAEQIAEALVARYGG</sequence>
<dbReference type="EMBL" id="FNCV01000003">
    <property type="protein sequence ID" value="SDG93549.1"/>
    <property type="molecule type" value="Genomic_DNA"/>
</dbReference>